<sequence>MSISAVSSGYPILQQSSKMAEEAALDLQQKTPQKNQPSSAFDFNQVENKPDSEKSSPKTNTHHALLKLNQAQQYHKVGATVIQREQAMLGSLLDMHV</sequence>
<dbReference type="OrthoDB" id="5816949at2"/>
<protein>
    <submittedName>
        <fullName evidence="2">Uncharacterized protein</fullName>
    </submittedName>
</protein>
<evidence type="ECO:0000256" key="1">
    <source>
        <dbReference type="SAM" id="MobiDB-lite"/>
    </source>
</evidence>
<name>A0A1T4S1K4_VIBCI</name>
<dbReference type="RefSeq" id="WP_078927302.1">
    <property type="nucleotide sequence ID" value="NZ_FUXB01000017.1"/>
</dbReference>
<dbReference type="Proteomes" id="UP000190834">
    <property type="component" value="Unassembled WGS sequence"/>
</dbReference>
<keyword evidence="3" id="KW-1185">Reference proteome</keyword>
<gene>
    <name evidence="2" type="ORF">SAMN02745782_02951</name>
</gene>
<dbReference type="GeneID" id="70582287"/>
<feature type="compositionally biased region" description="Polar residues" evidence="1">
    <location>
        <begin position="28"/>
        <end position="47"/>
    </location>
</feature>
<feature type="region of interest" description="Disordered" evidence="1">
    <location>
        <begin position="17"/>
        <end position="61"/>
    </location>
</feature>
<dbReference type="AlphaFoldDB" id="A0A1T4S1K4"/>
<reference evidence="3" key="1">
    <citation type="submission" date="2017-02" db="EMBL/GenBank/DDBJ databases">
        <authorList>
            <person name="Varghese N."/>
            <person name="Submissions S."/>
        </authorList>
    </citation>
    <scope>NUCLEOTIDE SEQUENCE [LARGE SCALE GENOMIC DNA]</scope>
    <source>
        <strain evidence="3">DSM 19608</strain>
    </source>
</reference>
<proteinExistence type="predicted"/>
<evidence type="ECO:0000313" key="3">
    <source>
        <dbReference type="Proteomes" id="UP000190834"/>
    </source>
</evidence>
<organism evidence="2 3">
    <name type="scientific">Vibrio cincinnatiensis DSM 19608</name>
    <dbReference type="NCBI Taxonomy" id="1123491"/>
    <lineage>
        <taxon>Bacteria</taxon>
        <taxon>Pseudomonadati</taxon>
        <taxon>Pseudomonadota</taxon>
        <taxon>Gammaproteobacteria</taxon>
        <taxon>Vibrionales</taxon>
        <taxon>Vibrionaceae</taxon>
        <taxon>Vibrio</taxon>
    </lineage>
</organism>
<dbReference type="STRING" id="1123491.SAMN02745782_02951"/>
<dbReference type="EMBL" id="FUXB01000017">
    <property type="protein sequence ID" value="SKA22095.1"/>
    <property type="molecule type" value="Genomic_DNA"/>
</dbReference>
<evidence type="ECO:0000313" key="2">
    <source>
        <dbReference type="EMBL" id="SKA22095.1"/>
    </source>
</evidence>
<accession>A0A1T4S1K4</accession>